<sequence length="68" mass="7389">NKLASLQHYHHIVDNHIHAPSPLAVVALVPTDIDVPVFEPEPAFDASKPMRLVTACSSTFVPITVPHV</sequence>
<evidence type="ECO:0000313" key="1">
    <source>
        <dbReference type="EMBL" id="KAH9322863.1"/>
    </source>
</evidence>
<feature type="non-terminal residue" evidence="1">
    <location>
        <position position="1"/>
    </location>
</feature>
<reference evidence="1 2" key="1">
    <citation type="journal article" date="2021" name="Nat. Plants">
        <title>The Taxus genome provides insights into paclitaxel biosynthesis.</title>
        <authorList>
            <person name="Xiong X."/>
            <person name="Gou J."/>
            <person name="Liao Q."/>
            <person name="Li Y."/>
            <person name="Zhou Q."/>
            <person name="Bi G."/>
            <person name="Li C."/>
            <person name="Du R."/>
            <person name="Wang X."/>
            <person name="Sun T."/>
            <person name="Guo L."/>
            <person name="Liang H."/>
            <person name="Lu P."/>
            <person name="Wu Y."/>
            <person name="Zhang Z."/>
            <person name="Ro D.K."/>
            <person name="Shang Y."/>
            <person name="Huang S."/>
            <person name="Yan J."/>
        </authorList>
    </citation>
    <scope>NUCLEOTIDE SEQUENCE [LARGE SCALE GENOMIC DNA]</scope>
    <source>
        <strain evidence="1">Ta-2019</strain>
    </source>
</reference>
<comment type="caution">
    <text evidence="1">The sequence shown here is derived from an EMBL/GenBank/DDBJ whole genome shotgun (WGS) entry which is preliminary data.</text>
</comment>
<protein>
    <submittedName>
        <fullName evidence="1">Uncharacterized protein</fullName>
    </submittedName>
</protein>
<dbReference type="AlphaFoldDB" id="A0AA38LFC7"/>
<accession>A0AA38LFC7</accession>
<feature type="non-terminal residue" evidence="1">
    <location>
        <position position="68"/>
    </location>
</feature>
<organism evidence="1 2">
    <name type="scientific">Taxus chinensis</name>
    <name type="common">Chinese yew</name>
    <name type="synonym">Taxus wallichiana var. chinensis</name>
    <dbReference type="NCBI Taxonomy" id="29808"/>
    <lineage>
        <taxon>Eukaryota</taxon>
        <taxon>Viridiplantae</taxon>
        <taxon>Streptophyta</taxon>
        <taxon>Embryophyta</taxon>
        <taxon>Tracheophyta</taxon>
        <taxon>Spermatophyta</taxon>
        <taxon>Pinopsida</taxon>
        <taxon>Pinidae</taxon>
        <taxon>Conifers II</taxon>
        <taxon>Cupressales</taxon>
        <taxon>Taxaceae</taxon>
        <taxon>Taxus</taxon>
    </lineage>
</organism>
<name>A0AA38LFC7_TAXCH</name>
<proteinExistence type="predicted"/>
<dbReference type="Proteomes" id="UP000824469">
    <property type="component" value="Unassembled WGS sequence"/>
</dbReference>
<gene>
    <name evidence="1" type="ORF">KI387_017502</name>
</gene>
<dbReference type="EMBL" id="JAHRHJ020000003">
    <property type="protein sequence ID" value="KAH9322863.1"/>
    <property type="molecule type" value="Genomic_DNA"/>
</dbReference>
<keyword evidence="2" id="KW-1185">Reference proteome</keyword>
<evidence type="ECO:0000313" key="2">
    <source>
        <dbReference type="Proteomes" id="UP000824469"/>
    </source>
</evidence>